<accession>A0A8B0STB8</accession>
<reference evidence="1" key="1">
    <citation type="submission" date="2020-01" db="EMBL/GenBank/DDBJ databases">
        <authorList>
            <person name="Qin S."/>
        </authorList>
    </citation>
    <scope>NUCLEOTIDE SEQUENCE</scope>
    <source>
        <strain evidence="1">CVir17-16-YZ6g</strain>
        <plasmid evidence="1">p17-15-vir-like</plasmid>
    </source>
</reference>
<evidence type="ECO:0000313" key="1">
    <source>
        <dbReference type="EMBL" id="QTX14436.1"/>
    </source>
</evidence>
<protein>
    <submittedName>
        <fullName evidence="1">Uncharacterized protein</fullName>
    </submittedName>
</protein>
<organism evidence="1">
    <name type="scientific">Klebsiella pneumoniae</name>
    <dbReference type="NCBI Taxonomy" id="573"/>
    <lineage>
        <taxon>Bacteria</taxon>
        <taxon>Pseudomonadati</taxon>
        <taxon>Pseudomonadota</taxon>
        <taxon>Gammaproteobacteria</taxon>
        <taxon>Enterobacterales</taxon>
        <taxon>Enterobacteriaceae</taxon>
        <taxon>Klebsiella/Raoultella group</taxon>
        <taxon>Klebsiella</taxon>
        <taxon>Klebsiella pneumoniae complex</taxon>
    </lineage>
</organism>
<dbReference type="EMBL" id="MN956836">
    <property type="protein sequence ID" value="QTX14436.1"/>
    <property type="molecule type" value="Genomic_DNA"/>
</dbReference>
<keyword evidence="1" id="KW-0614">Plasmid</keyword>
<geneLocation type="plasmid" evidence="1">
    <name>p17-15-vir-like</name>
</geneLocation>
<sequence length="126" mass="13896">MISLLSEGTAVGERVVAVLVDHGNNIAAQIPHSEFNRVHPYEFACFFTGRYCLGLLGFTERFFINLTLPLALRRTGTIRILSCAPAMILPMVDVLGQVKCRSSHHAFSLTKKSALCRDWVAQFSGA</sequence>
<dbReference type="AlphaFoldDB" id="A0A8B0STB8"/>
<proteinExistence type="predicted"/>
<name>A0A8B0STB8_KLEPN</name>